<proteinExistence type="predicted"/>
<name>Q1Q6K1_KUEST</name>
<dbReference type="EMBL" id="CT573071">
    <property type="protein sequence ID" value="CAJ73202.1"/>
    <property type="molecule type" value="Genomic_DNA"/>
</dbReference>
<sequence length="54" mass="6072">MSFETGNNHLISQVRNEPQPFIPNAPPLHYYPASSSTIVGIFQKTKVLPNSKFK</sequence>
<evidence type="ECO:0000313" key="1">
    <source>
        <dbReference type="EMBL" id="CAJ73202.1"/>
    </source>
</evidence>
<organism evidence="1">
    <name type="scientific">Kuenenia stuttgartiensis</name>
    <dbReference type="NCBI Taxonomy" id="174633"/>
    <lineage>
        <taxon>Bacteria</taxon>
        <taxon>Pseudomonadati</taxon>
        <taxon>Planctomycetota</taxon>
        <taxon>Candidatus Brocadiia</taxon>
        <taxon>Candidatus Brocadiales</taxon>
        <taxon>Candidatus Brocadiaceae</taxon>
        <taxon>Candidatus Kuenenia</taxon>
    </lineage>
</organism>
<protein>
    <submittedName>
        <fullName evidence="1">Uncharacterized protein</fullName>
    </submittedName>
</protein>
<accession>Q1Q6K1</accession>
<dbReference type="AlphaFoldDB" id="Q1Q6K1"/>
<reference evidence="1" key="1">
    <citation type="journal article" date="2006" name="Nature">
        <title>Deciphering the evolution and metabolism of an anammox bacterium from a community genome.</title>
        <authorList>
            <person name="Strous M."/>
            <person name="Pelletier E."/>
            <person name="Mangenot S."/>
            <person name="Rattei T."/>
            <person name="Lehner A."/>
            <person name="Taylor M.W."/>
            <person name="Horn M."/>
            <person name="Daims H."/>
            <person name="Bartol-Mavel D."/>
            <person name="Wincker P."/>
            <person name="Barbe V."/>
            <person name="Fonknechten N."/>
            <person name="Vallenet D."/>
            <person name="Segurens B."/>
            <person name="Schenowitz-Truong C."/>
            <person name="Medigue C."/>
            <person name="Collingro A."/>
            <person name="Snel B."/>
            <person name="Dutilh B.E."/>
            <person name="OpDenCamp H.J.M."/>
            <person name="vanDerDrift C."/>
            <person name="Cirpus I."/>
            <person name="vanDePas-Schoonen K.T."/>
            <person name="Harhangi H.R."/>
            <person name="vanNiftrik L."/>
            <person name="Schmid M."/>
            <person name="Keltjens J."/>
            <person name="vanDeVossenberg J."/>
            <person name="Kartal B."/>
            <person name="Meier H."/>
            <person name="Frishman D."/>
            <person name="Huynen M.A."/>
            <person name="Mewes H."/>
            <person name="Weissenbach J."/>
            <person name="Jetten M.S.M."/>
            <person name="Wagner M."/>
            <person name="LePaslier D."/>
        </authorList>
    </citation>
    <scope>NUCLEOTIDE SEQUENCE</scope>
</reference>
<gene>
    <name evidence="1" type="ORF">kuste2455</name>
</gene>
<reference evidence="1" key="2">
    <citation type="submission" date="2006-01" db="EMBL/GenBank/DDBJ databases">
        <authorList>
            <person name="Genoscope"/>
        </authorList>
    </citation>
    <scope>NUCLEOTIDE SEQUENCE</scope>
</reference>